<dbReference type="FunFam" id="3.40.50.300:FF:000230">
    <property type="entry name" value="Lipoprotein-releasing system ATP-binding protein LolD"/>
    <property type="match status" value="1"/>
</dbReference>
<dbReference type="InterPro" id="IPR003593">
    <property type="entry name" value="AAA+_ATPase"/>
</dbReference>
<keyword evidence="6 8" id="KW-1278">Translocase</keyword>
<evidence type="ECO:0000256" key="1">
    <source>
        <dbReference type="ARBA" id="ARBA00022448"/>
    </source>
</evidence>
<dbReference type="Pfam" id="PF00005">
    <property type="entry name" value="ABC_tran"/>
    <property type="match status" value="1"/>
</dbReference>
<keyword evidence="5 8" id="KW-0067">ATP-binding</keyword>
<dbReference type="InterPro" id="IPR015854">
    <property type="entry name" value="ABC_transpr_LolD-like"/>
</dbReference>
<comment type="subcellular location">
    <subcellularLocation>
        <location evidence="8">Cell inner membrane</location>
        <topology evidence="8">Peripheral membrane protein</topology>
    </subcellularLocation>
</comment>
<evidence type="ECO:0000256" key="5">
    <source>
        <dbReference type="ARBA" id="ARBA00022840"/>
    </source>
</evidence>
<dbReference type="EC" id="7.6.2.-" evidence="8"/>
<comment type="function">
    <text evidence="8">Part of the ABC transporter complex LolCDE involved in the translocation of mature outer membrane-directed lipoproteins, from the inner membrane to the periplasmic chaperone, LolA. Responsible for the formation of the LolA-lipoprotein complex in an ATP-dependent manner.</text>
</comment>
<evidence type="ECO:0000256" key="7">
    <source>
        <dbReference type="ARBA" id="ARBA00023136"/>
    </source>
</evidence>
<dbReference type="SMART" id="SM00382">
    <property type="entry name" value="AAA"/>
    <property type="match status" value="1"/>
</dbReference>
<dbReference type="InterPro" id="IPR003439">
    <property type="entry name" value="ABC_transporter-like_ATP-bd"/>
</dbReference>
<keyword evidence="3 8" id="KW-0997">Cell inner membrane</keyword>
<dbReference type="GO" id="GO:0089705">
    <property type="term" value="P:protein localization to outer membrane"/>
    <property type="evidence" value="ECO:0007669"/>
    <property type="project" value="TreeGrafter"/>
</dbReference>
<organism evidence="10 11">
    <name type="scientific">Coxiella burnetii (strain Dugway 5J108-111)</name>
    <dbReference type="NCBI Taxonomy" id="434922"/>
    <lineage>
        <taxon>Bacteria</taxon>
        <taxon>Pseudomonadati</taxon>
        <taxon>Pseudomonadota</taxon>
        <taxon>Gammaproteobacteria</taxon>
        <taxon>Legionellales</taxon>
        <taxon>Coxiellaceae</taxon>
        <taxon>Coxiella</taxon>
    </lineage>
</organism>
<dbReference type="KEGG" id="cbd:CBUD_1047"/>
<dbReference type="CDD" id="cd03255">
    <property type="entry name" value="ABC_MJ0796_LolCDE_FtsE"/>
    <property type="match status" value="1"/>
</dbReference>
<dbReference type="GO" id="GO:0005886">
    <property type="term" value="C:plasma membrane"/>
    <property type="evidence" value="ECO:0007669"/>
    <property type="project" value="UniProtKB-SubCell"/>
</dbReference>
<dbReference type="Proteomes" id="UP000008555">
    <property type="component" value="Chromosome"/>
</dbReference>
<dbReference type="GO" id="GO:0016887">
    <property type="term" value="F:ATP hydrolysis activity"/>
    <property type="evidence" value="ECO:0007669"/>
    <property type="project" value="InterPro"/>
</dbReference>
<name>A9KCC5_COXBN</name>
<dbReference type="SUPFAM" id="SSF52540">
    <property type="entry name" value="P-loop containing nucleoside triphosphate hydrolases"/>
    <property type="match status" value="1"/>
</dbReference>
<dbReference type="PANTHER" id="PTHR24220:SF689">
    <property type="entry name" value="LIPOPROTEIN-RELEASING SYSTEM ATP-BINDING PROTEIN LOLD"/>
    <property type="match status" value="1"/>
</dbReference>
<dbReference type="EMBL" id="CP000733">
    <property type="protein sequence ID" value="ABS76651.1"/>
    <property type="molecule type" value="Genomic_DNA"/>
</dbReference>
<dbReference type="InterPro" id="IPR017871">
    <property type="entry name" value="ABC_transporter-like_CS"/>
</dbReference>
<evidence type="ECO:0000313" key="11">
    <source>
        <dbReference type="Proteomes" id="UP000008555"/>
    </source>
</evidence>
<protein>
    <recommendedName>
        <fullName evidence="8">Lipoprotein-releasing system ATP-binding protein LolD</fullName>
        <ecNumber evidence="8">7.6.2.-</ecNumber>
    </recommendedName>
</protein>
<dbReference type="GO" id="GO:0005524">
    <property type="term" value="F:ATP binding"/>
    <property type="evidence" value="ECO:0007669"/>
    <property type="project" value="UniProtKB-UniRule"/>
</dbReference>
<keyword evidence="1 8" id="KW-0813">Transport</keyword>
<dbReference type="GO" id="GO:0044874">
    <property type="term" value="P:lipoprotein localization to outer membrane"/>
    <property type="evidence" value="ECO:0007669"/>
    <property type="project" value="TreeGrafter"/>
</dbReference>
<keyword evidence="2 8" id="KW-1003">Cell membrane</keyword>
<sequence length="233" mass="25832">MNNAPVIHCEKLSKTYVEGKLRVPVLHEVEFSVAPGERIAIVGASGAGKSTFLQLLGGLDKPSNGKIWVNGNDINQLSEREKGLLRNQHLGFVYQFHHLLPEFNALENVCIPLLVRGGIKPKHARQKASAYLEKVGLSHRQKHRVGELSGGEKQRVALARALVTEPCCVLADEPTGNLDQKTAEQVADLTLQLNRSLNISFVIVTHNREFADKMDRVLLLDKGQLQSESERNH</sequence>
<dbReference type="Gene3D" id="3.40.50.300">
    <property type="entry name" value="P-loop containing nucleotide triphosphate hydrolases"/>
    <property type="match status" value="1"/>
</dbReference>
<gene>
    <name evidence="8 10" type="primary">lolD</name>
    <name evidence="10" type="ordered locus">CBUD_1047</name>
</gene>
<evidence type="ECO:0000256" key="6">
    <source>
        <dbReference type="ARBA" id="ARBA00022967"/>
    </source>
</evidence>
<evidence type="ECO:0000256" key="4">
    <source>
        <dbReference type="ARBA" id="ARBA00022741"/>
    </source>
</evidence>
<dbReference type="GO" id="GO:0022857">
    <property type="term" value="F:transmembrane transporter activity"/>
    <property type="evidence" value="ECO:0007669"/>
    <property type="project" value="TreeGrafter"/>
</dbReference>
<dbReference type="InterPro" id="IPR011924">
    <property type="entry name" value="LolD_lipo_ATP-bd"/>
</dbReference>
<dbReference type="PROSITE" id="PS50893">
    <property type="entry name" value="ABC_TRANSPORTER_2"/>
    <property type="match status" value="1"/>
</dbReference>
<dbReference type="NCBIfam" id="TIGR02211">
    <property type="entry name" value="LolD_lipo_ex"/>
    <property type="match status" value="1"/>
</dbReference>
<comment type="subunit">
    <text evidence="8">The complex is composed of two ATP-binding proteins (LolD) and two transmembrane proteins (LolC and LolE).</text>
</comment>
<dbReference type="RefSeq" id="WP_005772368.1">
    <property type="nucleotide sequence ID" value="NC_009727.1"/>
</dbReference>
<reference evidence="10 11" key="1">
    <citation type="journal article" date="2009" name="Infect. Immun.">
        <title>Comparative genomics reveal extensive transposon-mediated genomic plasticity and diversity among potential effector proteins within the genus Coxiella.</title>
        <authorList>
            <person name="Beare P.A."/>
            <person name="Unsworth N."/>
            <person name="Andoh M."/>
            <person name="Voth D.E."/>
            <person name="Omsland A."/>
            <person name="Gilk S.D."/>
            <person name="Williams K.P."/>
            <person name="Sobral B.W."/>
            <person name="Kupko J.J.III."/>
            <person name="Porcella S.F."/>
            <person name="Samuel J.E."/>
            <person name="Heinzen R.A."/>
        </authorList>
    </citation>
    <scope>NUCLEOTIDE SEQUENCE [LARGE SCALE GENOMIC DNA]</scope>
    <source>
        <strain evidence="10 11">Dugway 5J108-111</strain>
    </source>
</reference>
<dbReference type="InterPro" id="IPR027417">
    <property type="entry name" value="P-loop_NTPase"/>
</dbReference>
<dbReference type="PROSITE" id="PS00211">
    <property type="entry name" value="ABC_TRANSPORTER_1"/>
    <property type="match status" value="1"/>
</dbReference>
<evidence type="ECO:0000259" key="9">
    <source>
        <dbReference type="PROSITE" id="PS50893"/>
    </source>
</evidence>
<dbReference type="PANTHER" id="PTHR24220">
    <property type="entry name" value="IMPORT ATP-BINDING PROTEIN"/>
    <property type="match status" value="1"/>
</dbReference>
<dbReference type="InterPro" id="IPR017911">
    <property type="entry name" value="MacB-like_ATP-bd"/>
</dbReference>
<evidence type="ECO:0000256" key="2">
    <source>
        <dbReference type="ARBA" id="ARBA00022475"/>
    </source>
</evidence>
<evidence type="ECO:0000313" key="10">
    <source>
        <dbReference type="EMBL" id="ABS76651.1"/>
    </source>
</evidence>
<dbReference type="HOGENOM" id="CLU_000604_1_22_6"/>
<keyword evidence="4 8" id="KW-0547">Nucleotide-binding</keyword>
<proteinExistence type="inferred from homology"/>
<feature type="domain" description="ABC transporter" evidence="9">
    <location>
        <begin position="7"/>
        <end position="233"/>
    </location>
</feature>
<evidence type="ECO:0000256" key="3">
    <source>
        <dbReference type="ARBA" id="ARBA00022519"/>
    </source>
</evidence>
<keyword evidence="7 8" id="KW-0472">Membrane</keyword>
<accession>A9KCC5</accession>
<keyword evidence="10" id="KW-0449">Lipoprotein</keyword>
<evidence type="ECO:0000256" key="8">
    <source>
        <dbReference type="RuleBase" id="RU367068"/>
    </source>
</evidence>
<comment type="similarity">
    <text evidence="8">Belongs to the ABC transporter superfamily. Lipoprotein translocase (TC 3.A.1.125) family.</text>
</comment>
<dbReference type="SMR" id="A9KCC5"/>
<dbReference type="AlphaFoldDB" id="A9KCC5"/>